<name>A0A0A9GRK6_ARUDO</name>
<reference evidence="2" key="2">
    <citation type="journal article" date="2015" name="Data Brief">
        <title>Shoot transcriptome of the giant reed, Arundo donax.</title>
        <authorList>
            <person name="Barrero R.A."/>
            <person name="Guerrero F.D."/>
            <person name="Moolhuijzen P."/>
            <person name="Goolsby J.A."/>
            <person name="Tidwell J."/>
            <person name="Bellgard S.E."/>
            <person name="Bellgard M.I."/>
        </authorList>
    </citation>
    <scope>NUCLEOTIDE SEQUENCE</scope>
    <source>
        <tissue evidence="2">Shoot tissue taken approximately 20 cm above the soil surface</tissue>
    </source>
</reference>
<organism evidence="2">
    <name type="scientific">Arundo donax</name>
    <name type="common">Giant reed</name>
    <name type="synonym">Donax arundinaceus</name>
    <dbReference type="NCBI Taxonomy" id="35708"/>
    <lineage>
        <taxon>Eukaryota</taxon>
        <taxon>Viridiplantae</taxon>
        <taxon>Streptophyta</taxon>
        <taxon>Embryophyta</taxon>
        <taxon>Tracheophyta</taxon>
        <taxon>Spermatophyta</taxon>
        <taxon>Magnoliopsida</taxon>
        <taxon>Liliopsida</taxon>
        <taxon>Poales</taxon>
        <taxon>Poaceae</taxon>
        <taxon>PACMAD clade</taxon>
        <taxon>Arundinoideae</taxon>
        <taxon>Arundineae</taxon>
        <taxon>Arundo</taxon>
    </lineage>
</organism>
<evidence type="ECO:0000256" key="1">
    <source>
        <dbReference type="SAM" id="MobiDB-lite"/>
    </source>
</evidence>
<dbReference type="EMBL" id="GBRH01170101">
    <property type="protein sequence ID" value="JAE27795.1"/>
    <property type="molecule type" value="Transcribed_RNA"/>
</dbReference>
<accession>A0A0A9GRK6</accession>
<dbReference type="AlphaFoldDB" id="A0A0A9GRK6"/>
<sequence>MPASLAWFQVLPTVRGPWSVRIWRRRPEMATASSLGTLGLIRRTSTARFLEKCRRTTSHAVSPNPPPPLPRRNCMLPPPPPPRSPGRVAR</sequence>
<reference evidence="2" key="1">
    <citation type="submission" date="2014-09" db="EMBL/GenBank/DDBJ databases">
        <authorList>
            <person name="Magalhaes I.L.F."/>
            <person name="Oliveira U."/>
            <person name="Santos F.R."/>
            <person name="Vidigal T.H.D.A."/>
            <person name="Brescovit A.D."/>
            <person name="Santos A.J."/>
        </authorList>
    </citation>
    <scope>NUCLEOTIDE SEQUENCE</scope>
    <source>
        <tissue evidence="2">Shoot tissue taken approximately 20 cm above the soil surface</tissue>
    </source>
</reference>
<feature type="region of interest" description="Disordered" evidence="1">
    <location>
        <begin position="54"/>
        <end position="90"/>
    </location>
</feature>
<proteinExistence type="predicted"/>
<feature type="compositionally biased region" description="Pro residues" evidence="1">
    <location>
        <begin position="63"/>
        <end position="84"/>
    </location>
</feature>
<protein>
    <submittedName>
        <fullName evidence="2">Uncharacterized protein</fullName>
    </submittedName>
</protein>
<evidence type="ECO:0000313" key="2">
    <source>
        <dbReference type="EMBL" id="JAE27795.1"/>
    </source>
</evidence>